<dbReference type="EMBL" id="LHZX01000155">
    <property type="protein sequence ID" value="KXV72580.1"/>
    <property type="molecule type" value="Genomic_DNA"/>
</dbReference>
<protein>
    <recommendedName>
        <fullName evidence="3">Helix-turn-helix domain-containing protein</fullName>
    </recommendedName>
</protein>
<dbReference type="PATRIC" id="fig|178901.14.peg.1234"/>
<comment type="caution">
    <text evidence="1">The sequence shown here is derived from an EMBL/GenBank/DDBJ whole genome shotgun (WGS) entry which is preliminary data.</text>
</comment>
<organism evidence="1 2">
    <name type="scientific">Acetobacter malorum</name>
    <dbReference type="NCBI Taxonomy" id="178901"/>
    <lineage>
        <taxon>Bacteria</taxon>
        <taxon>Pseudomonadati</taxon>
        <taxon>Pseudomonadota</taxon>
        <taxon>Alphaproteobacteria</taxon>
        <taxon>Acetobacterales</taxon>
        <taxon>Acetobacteraceae</taxon>
        <taxon>Acetobacter</taxon>
    </lineage>
</organism>
<evidence type="ECO:0008006" key="3">
    <source>
        <dbReference type="Google" id="ProtNLM"/>
    </source>
</evidence>
<accession>A0A149UX84</accession>
<evidence type="ECO:0000313" key="1">
    <source>
        <dbReference type="EMBL" id="KXV72580.1"/>
    </source>
</evidence>
<name>A0A149UX84_9PROT</name>
<dbReference type="AlphaFoldDB" id="A0A149UX84"/>
<reference evidence="1 2" key="1">
    <citation type="submission" date="2015-06" db="EMBL/GenBank/DDBJ databases">
        <title>Improved classification and identification of acetic acid bacteria using matrix-assisted laser desorption/ionization time-of-flight mass spectrometry; Gluconobacter nephelii and Gluconobacter uchimurae are later heterotypic synonyms of Gluconobacter japonicus and Gluconobacter oxydans, respectively.</title>
        <authorList>
            <person name="Li L."/>
            <person name="Cleenwerck I."/>
            <person name="De Vuyst L."/>
            <person name="Vandamme P."/>
        </authorList>
    </citation>
    <scope>NUCLEOTIDE SEQUENCE [LARGE SCALE GENOMIC DNA]</scope>
    <source>
        <strain evidence="1 2">LMG 1699</strain>
    </source>
</reference>
<dbReference type="Proteomes" id="UP000075377">
    <property type="component" value="Unassembled WGS sequence"/>
</dbReference>
<proteinExistence type="predicted"/>
<evidence type="ECO:0000313" key="2">
    <source>
        <dbReference type="Proteomes" id="UP000075377"/>
    </source>
</evidence>
<gene>
    <name evidence="1" type="ORF">AD951_01215</name>
</gene>
<sequence>MIHTPINARKMKSQSRPQYQRVLRTLQVADVSRWTIMRSIKSGDLQAFRDNKNQWRIKSDDLNTWLSAHPAQCAHTVQEENDAHHVHTHAHPNPIAQDTLELVRLKAELEAEKTLRTTIEADRDHWRKLAQKLAESRARKWWFW</sequence>